<evidence type="ECO:0000313" key="2">
    <source>
        <dbReference type="Proteomes" id="UP001303473"/>
    </source>
</evidence>
<comment type="caution">
    <text evidence="1">The sequence shown here is derived from an EMBL/GenBank/DDBJ whole genome shotgun (WGS) entry which is preliminary data.</text>
</comment>
<dbReference type="AlphaFoldDB" id="A0AAN6MVR2"/>
<reference evidence="2" key="1">
    <citation type="journal article" date="2023" name="Mol. Phylogenet. Evol.">
        <title>Genome-scale phylogeny and comparative genomics of the fungal order Sordariales.</title>
        <authorList>
            <person name="Hensen N."/>
            <person name="Bonometti L."/>
            <person name="Westerberg I."/>
            <person name="Brannstrom I.O."/>
            <person name="Guillou S."/>
            <person name="Cros-Aarteil S."/>
            <person name="Calhoun S."/>
            <person name="Haridas S."/>
            <person name="Kuo A."/>
            <person name="Mondo S."/>
            <person name="Pangilinan J."/>
            <person name="Riley R."/>
            <person name="LaButti K."/>
            <person name="Andreopoulos B."/>
            <person name="Lipzen A."/>
            <person name="Chen C."/>
            <person name="Yan M."/>
            <person name="Daum C."/>
            <person name="Ng V."/>
            <person name="Clum A."/>
            <person name="Steindorff A."/>
            <person name="Ohm R.A."/>
            <person name="Martin F."/>
            <person name="Silar P."/>
            <person name="Natvig D.O."/>
            <person name="Lalanne C."/>
            <person name="Gautier V."/>
            <person name="Ament-Velasquez S.L."/>
            <person name="Kruys A."/>
            <person name="Hutchinson M.I."/>
            <person name="Powell A.J."/>
            <person name="Barry K."/>
            <person name="Miller A.N."/>
            <person name="Grigoriev I.V."/>
            <person name="Debuchy R."/>
            <person name="Gladieux P."/>
            <person name="Hiltunen Thoren M."/>
            <person name="Johannesson H."/>
        </authorList>
    </citation>
    <scope>NUCLEOTIDE SEQUENCE [LARGE SCALE GENOMIC DNA]</scope>
    <source>
        <strain evidence="2">CBS 340.73</strain>
    </source>
</reference>
<sequence>MDNAPLDFAYLDDDNFDYGTPKLPDFDCRSESPADRSQLQRSEPGLPLLQLADWNPNLPYNECPPTCVHYSIVWKLQLKKVRATKLTGDTERNLVLAPGAFWDRTLKSKLEDLLKKNTPPKKCYKPHETNIAVSTQERSETDLSMRFDEWNIVWKDIEDQLRAWSNFFRAGKKLTINISFFCMEETQTIAVSTQSAAGTAAQHVERDDILLQNTIWNDVYALMRCPGHPCKNQGGHCWRNPDSKKHFFLDGQVLTKLVRYAEEGNPLKTHKDVPEFIRELIYAKEQAASERKLKRKGSLCEGGPPIKIVNVLPPHYGQASMGAPPVAPARRPANFSIPNPRDKAIRAYCDWHCRQVDDPEWKQGFQKACAITLREGFDLRHVYQDQDVKIFVTNGVKPGIARSFIDDVEIWVKETKAS</sequence>
<name>A0AAN6MVR2_9PEZI</name>
<keyword evidence="2" id="KW-1185">Reference proteome</keyword>
<accession>A0AAN6MVR2</accession>
<organism evidence="1 2">
    <name type="scientific">Diplogelasinospora grovesii</name>
    <dbReference type="NCBI Taxonomy" id="303347"/>
    <lineage>
        <taxon>Eukaryota</taxon>
        <taxon>Fungi</taxon>
        <taxon>Dikarya</taxon>
        <taxon>Ascomycota</taxon>
        <taxon>Pezizomycotina</taxon>
        <taxon>Sordariomycetes</taxon>
        <taxon>Sordariomycetidae</taxon>
        <taxon>Sordariales</taxon>
        <taxon>Diplogelasinosporaceae</taxon>
        <taxon>Diplogelasinospora</taxon>
    </lineage>
</organism>
<dbReference type="Proteomes" id="UP001303473">
    <property type="component" value="Unassembled WGS sequence"/>
</dbReference>
<dbReference type="EMBL" id="MU854079">
    <property type="protein sequence ID" value="KAK3933746.1"/>
    <property type="molecule type" value="Genomic_DNA"/>
</dbReference>
<protein>
    <submittedName>
        <fullName evidence="1">Uncharacterized protein</fullName>
    </submittedName>
</protein>
<proteinExistence type="predicted"/>
<gene>
    <name evidence="1" type="ORF">QBC46DRAFT_454626</name>
</gene>
<evidence type="ECO:0000313" key="1">
    <source>
        <dbReference type="EMBL" id="KAK3933746.1"/>
    </source>
</evidence>